<name>A0A0C3HPL3_OIDMZ</name>
<dbReference type="GO" id="GO:0006614">
    <property type="term" value="P:SRP-dependent cotranslational protein targeting to membrane"/>
    <property type="evidence" value="ECO:0007669"/>
    <property type="project" value="InterPro"/>
</dbReference>
<dbReference type="InterPro" id="IPR039914">
    <property type="entry name" value="SRP9-like"/>
</dbReference>
<dbReference type="PANTHER" id="PTHR12834">
    <property type="entry name" value="SIGNAL RECOGNITION PARTICLE 9 KDA PROTEIN"/>
    <property type="match status" value="1"/>
</dbReference>
<reference evidence="3 4" key="1">
    <citation type="submission" date="2014-04" db="EMBL/GenBank/DDBJ databases">
        <authorList>
            <consortium name="DOE Joint Genome Institute"/>
            <person name="Kuo A."/>
            <person name="Martino E."/>
            <person name="Perotto S."/>
            <person name="Kohler A."/>
            <person name="Nagy L.G."/>
            <person name="Floudas D."/>
            <person name="Copeland A."/>
            <person name="Barry K.W."/>
            <person name="Cichocki N."/>
            <person name="Veneault-Fourrey C."/>
            <person name="LaButti K."/>
            <person name="Lindquist E.A."/>
            <person name="Lipzen A."/>
            <person name="Lundell T."/>
            <person name="Morin E."/>
            <person name="Murat C."/>
            <person name="Sun H."/>
            <person name="Tunlid A."/>
            <person name="Henrissat B."/>
            <person name="Grigoriev I.V."/>
            <person name="Hibbett D.S."/>
            <person name="Martin F."/>
            <person name="Nordberg H.P."/>
            <person name="Cantor M.N."/>
            <person name="Hua S.X."/>
        </authorList>
    </citation>
    <scope>NUCLEOTIDE SEQUENCE [LARGE SCALE GENOMIC DNA]</scope>
    <source>
        <strain evidence="3 4">Zn</strain>
    </source>
</reference>
<dbReference type="STRING" id="913774.A0A0C3HPL3"/>
<dbReference type="Proteomes" id="UP000054321">
    <property type="component" value="Unassembled WGS sequence"/>
</dbReference>
<feature type="region of interest" description="Disordered" evidence="1">
    <location>
        <begin position="29"/>
        <end position="63"/>
    </location>
</feature>
<gene>
    <name evidence="3" type="ORF">OIDMADRAFT_177303</name>
</gene>
<dbReference type="InterPro" id="IPR039432">
    <property type="entry name" value="SRP9_dom"/>
</dbReference>
<dbReference type="EMBL" id="KN832872">
    <property type="protein sequence ID" value="KIN04955.1"/>
    <property type="molecule type" value="Genomic_DNA"/>
</dbReference>
<protein>
    <recommendedName>
        <fullName evidence="2">SRP9 domain-containing protein</fullName>
    </recommendedName>
</protein>
<dbReference type="PANTHER" id="PTHR12834:SF12">
    <property type="entry name" value="SIGNAL RECOGNITION PARTICLE 9 KDA PROTEIN"/>
    <property type="match status" value="1"/>
</dbReference>
<dbReference type="InParanoid" id="A0A0C3HPL3"/>
<accession>A0A0C3HPL3</accession>
<dbReference type="HOGENOM" id="CLU_096859_0_0_1"/>
<dbReference type="AlphaFoldDB" id="A0A0C3HPL3"/>
<dbReference type="Gene3D" id="3.30.720.10">
    <property type="entry name" value="Signal recognition particle alu RNA binding heterodimer, srp9/1"/>
    <property type="match status" value="1"/>
</dbReference>
<sequence>MPYLDKAETWLEKSSQLLEARPSTTRITTKYTLLKPSSSAPRKSKSSSKATTTDDSFAPTAASLPDPVRATLVLKTFDPVSGATLKYTTNKAAEVSRLIQILGKLCRPMAGLPDEAKEDVAMVETPIEGASGVATPVVEVSALAAGGKQPGQGGGGPKKGKKKGKK</sequence>
<feature type="domain" description="SRP9" evidence="2">
    <location>
        <begin position="5"/>
        <end position="109"/>
    </location>
</feature>
<dbReference type="InterPro" id="IPR009018">
    <property type="entry name" value="Signal_recog_particle_SRP9/14"/>
</dbReference>
<feature type="region of interest" description="Disordered" evidence="1">
    <location>
        <begin position="144"/>
        <end position="166"/>
    </location>
</feature>
<evidence type="ECO:0000313" key="4">
    <source>
        <dbReference type="Proteomes" id="UP000054321"/>
    </source>
</evidence>
<evidence type="ECO:0000259" key="2">
    <source>
        <dbReference type="Pfam" id="PF05486"/>
    </source>
</evidence>
<keyword evidence="4" id="KW-1185">Reference proteome</keyword>
<evidence type="ECO:0000313" key="3">
    <source>
        <dbReference type="EMBL" id="KIN04955.1"/>
    </source>
</evidence>
<evidence type="ECO:0000256" key="1">
    <source>
        <dbReference type="SAM" id="MobiDB-lite"/>
    </source>
</evidence>
<dbReference type="GO" id="GO:0005786">
    <property type="term" value="C:signal recognition particle, endoplasmic reticulum targeting"/>
    <property type="evidence" value="ECO:0007669"/>
    <property type="project" value="TreeGrafter"/>
</dbReference>
<feature type="compositionally biased region" description="Low complexity" evidence="1">
    <location>
        <begin position="35"/>
        <end position="56"/>
    </location>
</feature>
<feature type="compositionally biased region" description="Gly residues" evidence="1">
    <location>
        <begin position="148"/>
        <end position="157"/>
    </location>
</feature>
<dbReference type="Pfam" id="PF05486">
    <property type="entry name" value="SRP9-21"/>
    <property type="match status" value="1"/>
</dbReference>
<organism evidence="3 4">
    <name type="scientific">Oidiodendron maius (strain Zn)</name>
    <dbReference type="NCBI Taxonomy" id="913774"/>
    <lineage>
        <taxon>Eukaryota</taxon>
        <taxon>Fungi</taxon>
        <taxon>Dikarya</taxon>
        <taxon>Ascomycota</taxon>
        <taxon>Pezizomycotina</taxon>
        <taxon>Leotiomycetes</taxon>
        <taxon>Leotiomycetes incertae sedis</taxon>
        <taxon>Myxotrichaceae</taxon>
        <taxon>Oidiodendron</taxon>
    </lineage>
</organism>
<dbReference type="OrthoDB" id="5419752at2759"/>
<reference evidence="4" key="2">
    <citation type="submission" date="2015-01" db="EMBL/GenBank/DDBJ databases">
        <title>Evolutionary Origins and Diversification of the Mycorrhizal Mutualists.</title>
        <authorList>
            <consortium name="DOE Joint Genome Institute"/>
            <consortium name="Mycorrhizal Genomics Consortium"/>
            <person name="Kohler A."/>
            <person name="Kuo A."/>
            <person name="Nagy L.G."/>
            <person name="Floudas D."/>
            <person name="Copeland A."/>
            <person name="Barry K.W."/>
            <person name="Cichocki N."/>
            <person name="Veneault-Fourrey C."/>
            <person name="LaButti K."/>
            <person name="Lindquist E.A."/>
            <person name="Lipzen A."/>
            <person name="Lundell T."/>
            <person name="Morin E."/>
            <person name="Murat C."/>
            <person name="Riley R."/>
            <person name="Ohm R."/>
            <person name="Sun H."/>
            <person name="Tunlid A."/>
            <person name="Henrissat B."/>
            <person name="Grigoriev I.V."/>
            <person name="Hibbett D.S."/>
            <person name="Martin F."/>
        </authorList>
    </citation>
    <scope>NUCLEOTIDE SEQUENCE [LARGE SCALE GENOMIC DNA]</scope>
    <source>
        <strain evidence="4">Zn</strain>
    </source>
</reference>
<dbReference type="GO" id="GO:0008312">
    <property type="term" value="F:7S RNA binding"/>
    <property type="evidence" value="ECO:0007669"/>
    <property type="project" value="InterPro"/>
</dbReference>
<proteinExistence type="predicted"/>